<evidence type="ECO:0000313" key="2">
    <source>
        <dbReference type="EMBL" id="KGA95930.1"/>
    </source>
</evidence>
<feature type="domain" description="VWFA" evidence="1">
    <location>
        <begin position="221"/>
        <end position="385"/>
    </location>
</feature>
<dbReference type="EMBL" id="ALPT02000092">
    <property type="protein sequence ID" value="KGA95930.1"/>
    <property type="molecule type" value="Genomic_DNA"/>
</dbReference>
<dbReference type="AlphaFoldDB" id="A0A094XAW8"/>
<evidence type="ECO:0000313" key="3">
    <source>
        <dbReference type="Proteomes" id="UP000002754"/>
    </source>
</evidence>
<proteinExistence type="predicted"/>
<dbReference type="STRING" id="1218173.BALCAV_0219335"/>
<dbReference type="InterPro" id="IPR002035">
    <property type="entry name" value="VWF_A"/>
</dbReference>
<sequence length="427" mass="49291">MLILTSVSFILFLASFFGLSWPWVLIIYGLLLLISFIDLVSLPSKKQIKLTRTISDKVERNLPFETSVHFKNESAVELHYQIMDSLPQSFERPFPLSGVIEAGMARRIMYETKAPVRGDYQIDHLFIRYRSKIGLWNKQTYFTEPQSVKVIPDITEMKAYLESAQRYLVDEGVIIRKQASGVGEFSKVRNYVVGDDPRMINWRQTAKLREVMTNEYEPEHGKYVTLLIDCGRMMGTELKQGNRLEKAIEAALTVTAAALKKGDYVAVIAFSKNVKVYIPPAKGLSHLQTILNQIYDLQVEAVESNYAEVFHYLQTVQKKRSLILLFSDIRTFLYEENALHYLSQIRRRHRFLMIGIEDQTLNRGAQSEPNTVMEAMTKSMAQQQALFKRREQNRWEKQGLEMLEVEEEHIAVAAVSSYINMLNRGLI</sequence>
<dbReference type="SMART" id="SM00327">
    <property type="entry name" value="VWA"/>
    <property type="match status" value="1"/>
</dbReference>
<dbReference type="InterPro" id="IPR002881">
    <property type="entry name" value="DUF58"/>
</dbReference>
<accession>A0A094XAW8</accession>
<dbReference type="Gene3D" id="3.40.50.410">
    <property type="entry name" value="von Willebrand factor, type A domain"/>
    <property type="match status" value="1"/>
</dbReference>
<dbReference type="PANTHER" id="PTHR33608">
    <property type="entry name" value="BLL2464 PROTEIN"/>
    <property type="match status" value="1"/>
</dbReference>
<evidence type="ECO:0000259" key="1">
    <source>
        <dbReference type="SMART" id="SM00327"/>
    </source>
</evidence>
<dbReference type="InterPro" id="IPR036465">
    <property type="entry name" value="vWFA_dom_sf"/>
</dbReference>
<dbReference type="Pfam" id="PF01882">
    <property type="entry name" value="DUF58"/>
    <property type="match status" value="1"/>
</dbReference>
<dbReference type="eggNOG" id="COG1721">
    <property type="taxonomic scope" value="Bacteria"/>
</dbReference>
<reference evidence="2 3" key="1">
    <citation type="journal article" date="2014" name="Genome Announc.">
        <title>Draft Genome Sequence of Bacillus alcalophilus AV1934, a Classic Alkaliphile Isolated from Human Feces in 1934.</title>
        <authorList>
            <person name="Attie O."/>
            <person name="Jayaprakash A."/>
            <person name="Shah H."/>
            <person name="Paulsen I.T."/>
            <person name="Morino M."/>
            <person name="Takahashi Y."/>
            <person name="Narumi I."/>
            <person name="Sachidanandam R."/>
            <person name="Satoh K."/>
            <person name="Ito M."/>
            <person name="Krulwich T.A."/>
        </authorList>
    </citation>
    <scope>NUCLEOTIDE SEQUENCE [LARGE SCALE GENOMIC DNA]</scope>
    <source>
        <strain evidence="2 3">AV1934</strain>
    </source>
</reference>
<dbReference type="Proteomes" id="UP000002754">
    <property type="component" value="Unassembled WGS sequence"/>
</dbReference>
<name>A0A094XAW8_ALKAL</name>
<dbReference type="SUPFAM" id="SSF53300">
    <property type="entry name" value="vWA-like"/>
    <property type="match status" value="1"/>
</dbReference>
<organism evidence="2 3">
    <name type="scientific">Alkalihalobacillus alcalophilus ATCC 27647 = CGMCC 1.3604</name>
    <dbReference type="NCBI Taxonomy" id="1218173"/>
    <lineage>
        <taxon>Bacteria</taxon>
        <taxon>Bacillati</taxon>
        <taxon>Bacillota</taxon>
        <taxon>Bacilli</taxon>
        <taxon>Bacillales</taxon>
        <taxon>Bacillaceae</taxon>
        <taxon>Alkalihalobacillus</taxon>
    </lineage>
</organism>
<keyword evidence="3" id="KW-1185">Reference proteome</keyword>
<comment type="caution">
    <text evidence="2">The sequence shown here is derived from an EMBL/GenBank/DDBJ whole genome shotgun (WGS) entry which is preliminary data.</text>
</comment>
<gene>
    <name evidence="2" type="ORF">BALCAV_0219335</name>
</gene>
<protein>
    <recommendedName>
        <fullName evidence="1">VWFA domain-containing protein</fullName>
    </recommendedName>
</protein>
<dbReference type="PANTHER" id="PTHR33608:SF3">
    <property type="entry name" value="SLR2013 PROTEIN"/>
    <property type="match status" value="1"/>
</dbReference>